<dbReference type="EMBL" id="JAVTTP010000001">
    <property type="protein sequence ID" value="MDT7828261.1"/>
    <property type="molecule type" value="Genomic_DNA"/>
</dbReference>
<evidence type="ECO:0000313" key="3">
    <source>
        <dbReference type="Proteomes" id="UP001250656"/>
    </source>
</evidence>
<dbReference type="Proteomes" id="UP001250656">
    <property type="component" value="Unassembled WGS sequence"/>
</dbReference>
<feature type="domain" description="DinB-like" evidence="1">
    <location>
        <begin position="22"/>
        <end position="146"/>
    </location>
</feature>
<reference evidence="2 3" key="1">
    <citation type="submission" date="2023-09" db="EMBL/GenBank/DDBJ databases">
        <title>Novel taxa isolated from Blanes Bay.</title>
        <authorList>
            <person name="Rey-Velasco X."/>
            <person name="Lucena T."/>
        </authorList>
    </citation>
    <scope>NUCLEOTIDE SEQUENCE [LARGE SCALE GENOMIC DNA]</scope>
    <source>
        <strain evidence="2 3">S334</strain>
    </source>
</reference>
<keyword evidence="3" id="KW-1185">Reference proteome</keyword>
<proteinExistence type="predicted"/>
<dbReference type="SUPFAM" id="SSF109854">
    <property type="entry name" value="DinB/YfiT-like putative metalloenzymes"/>
    <property type="match status" value="1"/>
</dbReference>
<evidence type="ECO:0000313" key="2">
    <source>
        <dbReference type="EMBL" id="MDT7828261.1"/>
    </source>
</evidence>
<name>A0ABU3L3D3_9FLAO</name>
<dbReference type="Gene3D" id="1.20.120.450">
    <property type="entry name" value="dinb family like domain"/>
    <property type="match status" value="1"/>
</dbReference>
<dbReference type="Pfam" id="PF12867">
    <property type="entry name" value="DinB_2"/>
    <property type="match status" value="1"/>
</dbReference>
<gene>
    <name evidence="2" type="ORF">RQM65_06265</name>
</gene>
<sequence length="158" mass="18499">MPNIIRKQLVKHLKGGQAFMPVDKLLEEITWDKLGVRPADLPYSFYEVFYHIYYTQNDILNFCKAESYSTPSWPDDYWPETQTPKNEQAWEKLVADFQSDREKLVSFLQAEKNALEKPVRHGKGDQTLIREMMLIIEHTAYHTGQLLVILRCLGLHTS</sequence>
<organism evidence="2 3">
    <name type="scientific">Pricia mediterranea</name>
    <dbReference type="NCBI Taxonomy" id="3076079"/>
    <lineage>
        <taxon>Bacteria</taxon>
        <taxon>Pseudomonadati</taxon>
        <taxon>Bacteroidota</taxon>
        <taxon>Flavobacteriia</taxon>
        <taxon>Flavobacteriales</taxon>
        <taxon>Flavobacteriaceae</taxon>
        <taxon>Pricia</taxon>
    </lineage>
</organism>
<dbReference type="RefSeq" id="WP_314013487.1">
    <property type="nucleotide sequence ID" value="NZ_JAVTTP010000001.1"/>
</dbReference>
<dbReference type="InterPro" id="IPR034660">
    <property type="entry name" value="DinB/YfiT-like"/>
</dbReference>
<dbReference type="InterPro" id="IPR024775">
    <property type="entry name" value="DinB-like"/>
</dbReference>
<accession>A0ABU3L3D3</accession>
<protein>
    <submittedName>
        <fullName evidence="2">DinB family protein</fullName>
    </submittedName>
</protein>
<comment type="caution">
    <text evidence="2">The sequence shown here is derived from an EMBL/GenBank/DDBJ whole genome shotgun (WGS) entry which is preliminary data.</text>
</comment>
<evidence type="ECO:0000259" key="1">
    <source>
        <dbReference type="Pfam" id="PF12867"/>
    </source>
</evidence>